<feature type="binding site" evidence="7">
    <location>
        <position position="208"/>
    </location>
    <ligand>
        <name>substrate</name>
    </ligand>
</feature>
<dbReference type="InterPro" id="IPR012338">
    <property type="entry name" value="Beta-lactam/transpept-like"/>
</dbReference>
<dbReference type="GO" id="GO:0006537">
    <property type="term" value="P:glutamate biosynthetic process"/>
    <property type="evidence" value="ECO:0007669"/>
    <property type="project" value="TreeGrafter"/>
</dbReference>
<dbReference type="GO" id="GO:0004359">
    <property type="term" value="F:glutaminase activity"/>
    <property type="evidence" value="ECO:0007669"/>
    <property type="project" value="UniProtKB-UniRule"/>
</dbReference>
<comment type="subunit">
    <text evidence="2 7">Homotetramer.</text>
</comment>
<evidence type="ECO:0000256" key="1">
    <source>
        <dbReference type="ARBA" id="ARBA00011076"/>
    </source>
</evidence>
<dbReference type="EC" id="3.5.1.2" evidence="3 7"/>
<evidence type="ECO:0000313" key="10">
    <source>
        <dbReference type="Proteomes" id="UP000663801"/>
    </source>
</evidence>
<keyword evidence="7" id="KW-0007">Acetylation</keyword>
<evidence type="ECO:0000256" key="7">
    <source>
        <dbReference type="HAMAP-Rule" id="MF_00313"/>
    </source>
</evidence>
<dbReference type="GO" id="GO:0006543">
    <property type="term" value="P:L-glutamine catabolic process"/>
    <property type="evidence" value="ECO:0007669"/>
    <property type="project" value="TreeGrafter"/>
</dbReference>
<dbReference type="Proteomes" id="UP000663801">
    <property type="component" value="Unassembled WGS sequence"/>
</dbReference>
<evidence type="ECO:0000256" key="8">
    <source>
        <dbReference type="SAM" id="MobiDB-lite"/>
    </source>
</evidence>
<feature type="binding site" evidence="7">
    <location>
        <position position="260"/>
    </location>
    <ligand>
        <name>substrate</name>
    </ligand>
</feature>
<proteinExistence type="inferred from homology"/>
<name>A0A939C0C0_9ACTN</name>
<feature type="binding site" evidence="7">
    <location>
        <position position="184"/>
    </location>
    <ligand>
        <name>substrate</name>
    </ligand>
</feature>
<dbReference type="EMBL" id="JAERWL010000008">
    <property type="protein sequence ID" value="MBM9476563.1"/>
    <property type="molecule type" value="Genomic_DNA"/>
</dbReference>
<dbReference type="InterPro" id="IPR015868">
    <property type="entry name" value="Glutaminase"/>
</dbReference>
<comment type="caution">
    <text evidence="9">The sequence shown here is derived from an EMBL/GenBank/DDBJ whole genome shotgun (WGS) entry which is preliminary data.</text>
</comment>
<protein>
    <recommendedName>
        <fullName evidence="6 7">Glutaminase</fullName>
        <ecNumber evidence="3 7">3.5.1.2</ecNumber>
    </recommendedName>
</protein>
<keyword evidence="10" id="KW-1185">Reference proteome</keyword>
<feature type="compositionally biased region" description="Polar residues" evidence="8">
    <location>
        <begin position="1"/>
        <end position="19"/>
    </location>
</feature>
<dbReference type="NCBIfam" id="TIGR03814">
    <property type="entry name" value="Gln_ase"/>
    <property type="match status" value="1"/>
</dbReference>
<feature type="region of interest" description="Disordered" evidence="8">
    <location>
        <begin position="1"/>
        <end position="53"/>
    </location>
</feature>
<dbReference type="PANTHER" id="PTHR12544">
    <property type="entry name" value="GLUTAMINASE"/>
    <property type="match status" value="1"/>
</dbReference>
<dbReference type="HAMAP" id="MF_00313">
    <property type="entry name" value="Glutaminase"/>
    <property type="match status" value="1"/>
</dbReference>
<organism evidence="9 10">
    <name type="scientific">Nakamurella flavida</name>
    <dbReference type="NCBI Taxonomy" id="363630"/>
    <lineage>
        <taxon>Bacteria</taxon>
        <taxon>Bacillati</taxon>
        <taxon>Actinomycetota</taxon>
        <taxon>Actinomycetes</taxon>
        <taxon>Nakamurellales</taxon>
        <taxon>Nakamurellaceae</taxon>
        <taxon>Nakamurella</taxon>
    </lineage>
</organism>
<evidence type="ECO:0000256" key="5">
    <source>
        <dbReference type="ARBA" id="ARBA00049534"/>
    </source>
</evidence>
<dbReference type="Pfam" id="PF04960">
    <property type="entry name" value="Glutaminase"/>
    <property type="match status" value="1"/>
</dbReference>
<feature type="binding site" evidence="7">
    <location>
        <position position="81"/>
    </location>
    <ligand>
        <name>substrate</name>
    </ligand>
</feature>
<sequence length="324" mass="34052">MPSLPSGPTTEPTAHPTSRPTDDLTDVLTEVARRARPNARDGDTDGNEENSEPGRFAVALCELDGTEHVTGDADVGFPVQSVVKVFALTAALRLVGENVFTRVGREPSGDPFDSLIQLEREHGIPRNPFINAGAVVVCDILVQATGSAGAAVAAVTDLLADLVGERLEPDADVLAEERAGAELNIAMGWLVRSFGNVTHPVDEVVDAYVQLCALTVTTRGLARAARFLANDGVDPRTGGRILTEPLARRVNALMLTCGTYDAAGQFAYDVGFPCKSGVAGAVMGDVPGRYGVCAWSPPLDEAGNSEAGRVALHLLSERLDLSLL</sequence>
<comment type="similarity">
    <text evidence="1 7">Belongs to the glutaminase family.</text>
</comment>
<evidence type="ECO:0000256" key="3">
    <source>
        <dbReference type="ARBA" id="ARBA00012918"/>
    </source>
</evidence>
<dbReference type="SUPFAM" id="SSF56601">
    <property type="entry name" value="beta-lactamase/transpeptidase-like"/>
    <property type="match status" value="1"/>
</dbReference>
<dbReference type="Gene3D" id="3.40.710.10">
    <property type="entry name" value="DD-peptidase/beta-lactamase superfamily"/>
    <property type="match status" value="1"/>
</dbReference>
<keyword evidence="4 7" id="KW-0378">Hydrolase</keyword>
<dbReference type="PANTHER" id="PTHR12544:SF29">
    <property type="entry name" value="GLUTAMINASE"/>
    <property type="match status" value="1"/>
</dbReference>
<reference evidence="9" key="1">
    <citation type="submission" date="2021-01" db="EMBL/GenBank/DDBJ databases">
        <title>KCTC 19127 draft genome.</title>
        <authorList>
            <person name="An D."/>
        </authorList>
    </citation>
    <scope>NUCLEOTIDE SEQUENCE</scope>
    <source>
        <strain evidence="9">KCTC 19127</strain>
    </source>
</reference>
<gene>
    <name evidence="7 9" type="primary">glsA</name>
    <name evidence="9" type="ORF">JL107_08925</name>
</gene>
<dbReference type="FunFam" id="3.40.710.10:FF:000005">
    <property type="entry name" value="Glutaminase"/>
    <property type="match status" value="1"/>
</dbReference>
<comment type="catalytic activity">
    <reaction evidence="5 7">
        <text>L-glutamine + H2O = L-glutamate + NH4(+)</text>
        <dbReference type="Rhea" id="RHEA:15889"/>
        <dbReference type="ChEBI" id="CHEBI:15377"/>
        <dbReference type="ChEBI" id="CHEBI:28938"/>
        <dbReference type="ChEBI" id="CHEBI:29985"/>
        <dbReference type="ChEBI" id="CHEBI:58359"/>
        <dbReference type="EC" id="3.5.1.2"/>
    </reaction>
</comment>
<evidence type="ECO:0000313" key="9">
    <source>
        <dbReference type="EMBL" id="MBM9476563.1"/>
    </source>
</evidence>
<feature type="binding site" evidence="7">
    <location>
        <position position="131"/>
    </location>
    <ligand>
        <name>substrate</name>
    </ligand>
</feature>
<feature type="binding site" evidence="7">
    <location>
        <position position="177"/>
    </location>
    <ligand>
        <name>substrate</name>
    </ligand>
</feature>
<evidence type="ECO:0000256" key="6">
    <source>
        <dbReference type="ARBA" id="ARBA00070405"/>
    </source>
</evidence>
<evidence type="ECO:0000256" key="4">
    <source>
        <dbReference type="ARBA" id="ARBA00022801"/>
    </source>
</evidence>
<evidence type="ECO:0000256" key="2">
    <source>
        <dbReference type="ARBA" id="ARBA00011881"/>
    </source>
</evidence>
<dbReference type="RefSeq" id="WP_205256677.1">
    <property type="nucleotide sequence ID" value="NZ_BAAAPV010000004.1"/>
</dbReference>
<accession>A0A939C0C0</accession>
<feature type="binding site" evidence="7">
    <location>
        <position position="278"/>
    </location>
    <ligand>
        <name>substrate</name>
    </ligand>
</feature>
<dbReference type="AlphaFoldDB" id="A0A939C0C0"/>